<protein>
    <recommendedName>
        <fullName evidence="3">DUF3891 domain-containing protein</fullName>
    </recommendedName>
</protein>
<dbReference type="STRING" id="1855912.LuPra_03092"/>
<name>A0A143PMN9_LUTPR</name>
<reference evidence="1 2" key="1">
    <citation type="journal article" date="2016" name="Genome Announc.">
        <title>First Complete Genome Sequence of a Subdivision 6 Acidobacterium Strain.</title>
        <authorList>
            <person name="Huang S."/>
            <person name="Vieira S."/>
            <person name="Bunk B."/>
            <person name="Riedel T."/>
            <person name="Sproer C."/>
            <person name="Overmann J."/>
        </authorList>
    </citation>
    <scope>NUCLEOTIDE SEQUENCE [LARGE SCALE GENOMIC DNA]</scope>
    <source>
        <strain evidence="2">DSM 100886 HEG_-6_39</strain>
    </source>
</reference>
<accession>A0A143PMN9</accession>
<proteinExistence type="predicted"/>
<dbReference type="InterPro" id="IPR024992">
    <property type="entry name" value="DUF3891"/>
</dbReference>
<evidence type="ECO:0000313" key="2">
    <source>
        <dbReference type="Proteomes" id="UP000076079"/>
    </source>
</evidence>
<dbReference type="AlphaFoldDB" id="A0A143PMN9"/>
<dbReference type="Pfam" id="PF13030">
    <property type="entry name" value="DUF3891"/>
    <property type="match status" value="1"/>
</dbReference>
<keyword evidence="2" id="KW-1185">Reference proteome</keyword>
<organism evidence="1 2">
    <name type="scientific">Luteitalea pratensis</name>
    <dbReference type="NCBI Taxonomy" id="1855912"/>
    <lineage>
        <taxon>Bacteria</taxon>
        <taxon>Pseudomonadati</taxon>
        <taxon>Acidobacteriota</taxon>
        <taxon>Vicinamibacteria</taxon>
        <taxon>Vicinamibacterales</taxon>
        <taxon>Vicinamibacteraceae</taxon>
        <taxon>Luteitalea</taxon>
    </lineage>
</organism>
<dbReference type="EMBL" id="CP015136">
    <property type="protein sequence ID" value="AMY09865.1"/>
    <property type="molecule type" value="Genomic_DNA"/>
</dbReference>
<evidence type="ECO:0008006" key="3">
    <source>
        <dbReference type="Google" id="ProtNLM"/>
    </source>
</evidence>
<evidence type="ECO:0000313" key="1">
    <source>
        <dbReference type="EMBL" id="AMY09865.1"/>
    </source>
</evidence>
<dbReference type="KEGG" id="abac:LuPra_03092"/>
<gene>
    <name evidence="1" type="ORF">LuPra_03092</name>
</gene>
<reference evidence="2" key="2">
    <citation type="submission" date="2016-04" db="EMBL/GenBank/DDBJ databases">
        <title>First Complete Genome Sequence of a Subdivision 6 Acidobacterium.</title>
        <authorList>
            <person name="Huang S."/>
            <person name="Vieira S."/>
            <person name="Bunk B."/>
            <person name="Riedel T."/>
            <person name="Sproeer C."/>
            <person name="Overmann J."/>
        </authorList>
    </citation>
    <scope>NUCLEOTIDE SEQUENCE [LARGE SCALE GENOMIC DNA]</scope>
    <source>
        <strain evidence="2">DSM 100886 HEG_-6_39</strain>
    </source>
</reference>
<dbReference type="Proteomes" id="UP000076079">
    <property type="component" value="Chromosome"/>
</dbReference>
<sequence>MTSVAFRREAALALMPQCQHSSIISVLLSPVIVRPDGDSWLLIRQPDHAAMAADLLSHWQSDGLPDRNTRPVLLEATREHDCGWAAEDDAPSVDPEDGSPWDFIHLPVARRQAVWVRALRLLADRPHVAALVAHHAVTAYARYDDDPAWRAFFTTMGEERDSRVAALGTRATGVSFDSFLKDYASLRAADLISLALCHGWQDRFELDHYKGVPDGANLTLTPDPFAGATVSWRVPARRIPRRPYASDDDLRGAFAAAAIESLAGQVQGRPEPLPS</sequence>